<evidence type="ECO:0000313" key="2">
    <source>
        <dbReference type="Proteomes" id="UP000001075"/>
    </source>
</evidence>
<dbReference type="Proteomes" id="UP000001075">
    <property type="component" value="Unassembled WGS sequence"/>
</dbReference>
<organism evidence="1 2">
    <name type="scientific">Cricetulus griseus</name>
    <name type="common">Chinese hamster</name>
    <name type="synonym">Cricetulus barabensis griseus</name>
    <dbReference type="NCBI Taxonomy" id="10029"/>
    <lineage>
        <taxon>Eukaryota</taxon>
        <taxon>Metazoa</taxon>
        <taxon>Chordata</taxon>
        <taxon>Craniata</taxon>
        <taxon>Vertebrata</taxon>
        <taxon>Euteleostomi</taxon>
        <taxon>Mammalia</taxon>
        <taxon>Eutheria</taxon>
        <taxon>Euarchontoglires</taxon>
        <taxon>Glires</taxon>
        <taxon>Rodentia</taxon>
        <taxon>Myomorpha</taxon>
        <taxon>Muroidea</taxon>
        <taxon>Cricetidae</taxon>
        <taxon>Cricetinae</taxon>
        <taxon>Cricetulus</taxon>
    </lineage>
</organism>
<accession>G3HVB7</accession>
<proteinExistence type="predicted"/>
<dbReference type="EMBL" id="JH000768">
    <property type="protein sequence ID" value="EGW14214.1"/>
    <property type="molecule type" value="Genomic_DNA"/>
</dbReference>
<sequence>MSDNSAKQQAVTISQVRTALLQSTPSYVVSESLQQRRKPRTAALLLYIGTILVSINDV</sequence>
<dbReference type="InParanoid" id="G3HVB7"/>
<name>G3HVB7_CRIGR</name>
<dbReference type="AlphaFoldDB" id="G3HVB7"/>
<gene>
    <name evidence="1" type="ORF">I79_014898</name>
</gene>
<protein>
    <submittedName>
        <fullName evidence="1">Uncharacterized protein</fullName>
    </submittedName>
</protein>
<reference evidence="2" key="1">
    <citation type="journal article" date="2011" name="Nat. Biotechnol.">
        <title>The genomic sequence of the Chinese hamster ovary (CHO)-K1 cell line.</title>
        <authorList>
            <person name="Xu X."/>
            <person name="Nagarajan H."/>
            <person name="Lewis N.E."/>
            <person name="Pan S."/>
            <person name="Cai Z."/>
            <person name="Liu X."/>
            <person name="Chen W."/>
            <person name="Xie M."/>
            <person name="Wang W."/>
            <person name="Hammond S."/>
            <person name="Andersen M.R."/>
            <person name="Neff N."/>
            <person name="Passarelli B."/>
            <person name="Koh W."/>
            <person name="Fan H.C."/>
            <person name="Wang J."/>
            <person name="Gui Y."/>
            <person name="Lee K.H."/>
            <person name="Betenbaugh M.J."/>
            <person name="Quake S.R."/>
            <person name="Famili I."/>
            <person name="Palsson B.O."/>
            <person name="Wang J."/>
        </authorList>
    </citation>
    <scope>NUCLEOTIDE SEQUENCE [LARGE SCALE GENOMIC DNA]</scope>
    <source>
        <strain evidence="2">CHO K1 cell line</strain>
    </source>
</reference>
<evidence type="ECO:0000313" key="1">
    <source>
        <dbReference type="EMBL" id="EGW14214.1"/>
    </source>
</evidence>